<keyword evidence="1" id="KW-0732">Signal</keyword>
<dbReference type="AlphaFoldDB" id="A0A506YAT6"/>
<organism evidence="3 4">
    <name type="scientific">Schumannella soli</name>
    <dbReference type="NCBI Taxonomy" id="2590779"/>
    <lineage>
        <taxon>Bacteria</taxon>
        <taxon>Bacillati</taxon>
        <taxon>Actinomycetota</taxon>
        <taxon>Actinomycetes</taxon>
        <taxon>Micrococcales</taxon>
        <taxon>Microbacteriaceae</taxon>
        <taxon>Schumannella</taxon>
    </lineage>
</organism>
<evidence type="ECO:0000256" key="1">
    <source>
        <dbReference type="ARBA" id="ARBA00022729"/>
    </source>
</evidence>
<evidence type="ECO:0000313" key="4">
    <source>
        <dbReference type="Proteomes" id="UP000316252"/>
    </source>
</evidence>
<gene>
    <name evidence="3" type="ORF">FJ657_04010</name>
</gene>
<dbReference type="Pfam" id="PF16729">
    <property type="entry name" value="DUF5067"/>
    <property type="match status" value="1"/>
</dbReference>
<keyword evidence="4" id="KW-1185">Reference proteome</keyword>
<feature type="domain" description="DUF5067" evidence="2">
    <location>
        <begin position="43"/>
        <end position="166"/>
    </location>
</feature>
<evidence type="ECO:0000313" key="3">
    <source>
        <dbReference type="EMBL" id="TPW78197.1"/>
    </source>
</evidence>
<dbReference type="Proteomes" id="UP000316252">
    <property type="component" value="Unassembled WGS sequence"/>
</dbReference>
<evidence type="ECO:0000259" key="2">
    <source>
        <dbReference type="Pfam" id="PF16729"/>
    </source>
</evidence>
<accession>A0A506YAT6</accession>
<name>A0A506YAT6_9MICO</name>
<dbReference type="EMBL" id="VHQG01000001">
    <property type="protein sequence ID" value="TPW78197.1"/>
    <property type="molecule type" value="Genomic_DNA"/>
</dbReference>
<comment type="caution">
    <text evidence="3">The sequence shown here is derived from an EMBL/GenBank/DDBJ whole genome shotgun (WGS) entry which is preliminary data.</text>
</comment>
<dbReference type="InterPro" id="IPR029050">
    <property type="entry name" value="Immunoprotect_excell_Ig-like"/>
</dbReference>
<dbReference type="OrthoDB" id="2190227at2"/>
<proteinExistence type="predicted"/>
<reference evidence="3 4" key="1">
    <citation type="submission" date="2019-06" db="EMBL/GenBank/DDBJ databases">
        <authorList>
            <person name="Li F."/>
        </authorList>
    </citation>
    <scope>NUCLEOTIDE SEQUENCE [LARGE SCALE GENOMIC DNA]</scope>
    <source>
        <strain evidence="3 4">10F1D-1</strain>
    </source>
</reference>
<dbReference type="Gene3D" id="2.60.40.1240">
    <property type="match status" value="1"/>
</dbReference>
<protein>
    <submittedName>
        <fullName evidence="3">DUF5067 domain-containing protein</fullName>
    </submittedName>
</protein>
<dbReference type="InterPro" id="IPR031989">
    <property type="entry name" value="DUF5067"/>
</dbReference>
<sequence>MIVVYTAAFAAAVSAVKEDSVPKAGTTAAAAGDDSDAADGSSITGASFKDGVLTTSTVKIEIVSHSIIQPGQAGNEYGSKPVIAIVYKTTNLTSASTSPSIAWLSNFEAFQDNDPNSVNSLDLGMTPGDQYTDTQLQDIKEGGTVENAIAYELDDLTTPVKLSAKDGLLGGEVGSVTYKLQ</sequence>